<dbReference type="InterPro" id="IPR025018">
    <property type="entry name" value="DUF3953"/>
</dbReference>
<evidence type="ECO:0000313" key="3">
    <source>
        <dbReference type="Proteomes" id="UP000076482"/>
    </source>
</evidence>
<feature type="transmembrane region" description="Helical" evidence="1">
    <location>
        <begin position="28"/>
        <end position="45"/>
    </location>
</feature>
<dbReference type="RefSeq" id="WP_063262100.1">
    <property type="nucleotide sequence ID" value="NZ_LJKE01000072.1"/>
</dbReference>
<dbReference type="EMBL" id="LJKE01000072">
    <property type="protein sequence ID" value="KZD60611.1"/>
    <property type="molecule type" value="Genomic_DNA"/>
</dbReference>
<accession>A0A164MKP6</accession>
<feature type="transmembrane region" description="Helical" evidence="1">
    <location>
        <begin position="7"/>
        <end position="22"/>
    </location>
</feature>
<feature type="transmembrane region" description="Helical" evidence="1">
    <location>
        <begin position="57"/>
        <end position="75"/>
    </location>
</feature>
<protein>
    <recommendedName>
        <fullName evidence="4">DUF3953 domain-containing protein</fullName>
    </recommendedName>
</protein>
<keyword evidence="1" id="KW-0812">Transmembrane</keyword>
<keyword evidence="1" id="KW-1133">Transmembrane helix</keyword>
<organism evidence="2 3">
    <name type="scientific">Bacillus cereus</name>
    <dbReference type="NCBI Taxonomy" id="1396"/>
    <lineage>
        <taxon>Bacteria</taxon>
        <taxon>Bacillati</taxon>
        <taxon>Bacillota</taxon>
        <taxon>Bacilli</taxon>
        <taxon>Bacillales</taxon>
        <taxon>Bacillaceae</taxon>
        <taxon>Bacillus</taxon>
        <taxon>Bacillus cereus group</taxon>
    </lineage>
</organism>
<dbReference type="AlphaFoldDB" id="A0A164MKP6"/>
<dbReference type="PATRIC" id="fig|1396.535.peg.6466"/>
<evidence type="ECO:0000313" key="2">
    <source>
        <dbReference type="EMBL" id="KZD60611.1"/>
    </source>
</evidence>
<evidence type="ECO:0008006" key="4">
    <source>
        <dbReference type="Google" id="ProtNLM"/>
    </source>
</evidence>
<gene>
    <name evidence="2" type="ORF">B4088_4063</name>
</gene>
<dbReference type="Pfam" id="PF13129">
    <property type="entry name" value="DUF3953"/>
    <property type="match status" value="1"/>
</dbReference>
<sequence>MLNGVRIAFAFVALCIAIYGFFTGNREIMPYMFFFLGLMAFTIALGEIKQDRKSSGLLAFMTGAGALFLSFSELFR</sequence>
<reference evidence="2 3" key="1">
    <citation type="submission" date="2015-09" db="EMBL/GenBank/DDBJ databases">
        <title>Bacillus cereus food isolates.</title>
        <authorList>
            <person name="Boekhorst J."/>
        </authorList>
    </citation>
    <scope>NUCLEOTIDE SEQUENCE [LARGE SCALE GENOMIC DNA]</scope>
    <source>
        <strain evidence="2 3">B4088</strain>
    </source>
</reference>
<proteinExistence type="predicted"/>
<keyword evidence="1" id="KW-0472">Membrane</keyword>
<dbReference type="Proteomes" id="UP000076482">
    <property type="component" value="Unassembled WGS sequence"/>
</dbReference>
<name>A0A164MKP6_BACCE</name>
<comment type="caution">
    <text evidence="2">The sequence shown here is derived from an EMBL/GenBank/DDBJ whole genome shotgun (WGS) entry which is preliminary data.</text>
</comment>
<evidence type="ECO:0000256" key="1">
    <source>
        <dbReference type="SAM" id="Phobius"/>
    </source>
</evidence>